<accession>A0ABD0U9D7</accession>
<dbReference type="Proteomes" id="UP001552299">
    <property type="component" value="Unassembled WGS sequence"/>
</dbReference>
<dbReference type="AlphaFoldDB" id="A0ABD0U9D7"/>
<evidence type="ECO:0000313" key="2">
    <source>
        <dbReference type="EMBL" id="KAL0909375.1"/>
    </source>
</evidence>
<proteinExistence type="predicted"/>
<keyword evidence="3" id="KW-1185">Reference proteome</keyword>
<evidence type="ECO:0000256" key="1">
    <source>
        <dbReference type="SAM" id="MobiDB-lite"/>
    </source>
</evidence>
<feature type="region of interest" description="Disordered" evidence="1">
    <location>
        <begin position="170"/>
        <end position="199"/>
    </location>
</feature>
<reference evidence="2 3" key="1">
    <citation type="journal article" date="2024" name="Plant Biotechnol. J.">
        <title>Dendrobium thyrsiflorum genome and its molecular insights into genes involved in important horticultural traits.</title>
        <authorList>
            <person name="Chen B."/>
            <person name="Wang J.Y."/>
            <person name="Zheng P.J."/>
            <person name="Li K.L."/>
            <person name="Liang Y.M."/>
            <person name="Chen X.F."/>
            <person name="Zhang C."/>
            <person name="Zhao X."/>
            <person name="He X."/>
            <person name="Zhang G.Q."/>
            <person name="Liu Z.J."/>
            <person name="Xu Q."/>
        </authorList>
    </citation>
    <scope>NUCLEOTIDE SEQUENCE [LARGE SCALE GENOMIC DNA]</scope>
    <source>
        <strain evidence="2">GZMU011</strain>
    </source>
</reference>
<evidence type="ECO:0000313" key="3">
    <source>
        <dbReference type="Proteomes" id="UP001552299"/>
    </source>
</evidence>
<sequence>MAASKARGSVGRNTNSEIRRSENEVEIIEEKGGMYGERHGYGGHESRGANWERKEGDYERWGSGLWRMEIGIVRGWVKEQESLEKRAVNRLNCLPGTTAGWKADTKAFWQDSEEHIALSSLISDQGKMAIRRRHGRLFAAASSGIPDPLQKFARKTPYTPPDHRLKALQSAGPPPNHHLKALHSAGPQPKALRSAQGQTSCSRPDLLLKARHPAQGLTCCLRPDVPPKALRSAQGPTFYLRPYALLKARRSTQSLTSYLRTEALLKARSSGQDPKLCSRPDAPLKA</sequence>
<name>A0ABD0U9D7_DENTH</name>
<dbReference type="EMBL" id="JANQDX010000016">
    <property type="protein sequence ID" value="KAL0909375.1"/>
    <property type="molecule type" value="Genomic_DNA"/>
</dbReference>
<feature type="region of interest" description="Disordered" evidence="1">
    <location>
        <begin position="1"/>
        <end position="25"/>
    </location>
</feature>
<gene>
    <name evidence="2" type="ORF">M5K25_020237</name>
</gene>
<comment type="caution">
    <text evidence="2">The sequence shown here is derived from an EMBL/GenBank/DDBJ whole genome shotgun (WGS) entry which is preliminary data.</text>
</comment>
<protein>
    <submittedName>
        <fullName evidence="2">Uncharacterized protein</fullName>
    </submittedName>
</protein>
<organism evidence="2 3">
    <name type="scientific">Dendrobium thyrsiflorum</name>
    <name type="common">Pinecone-like raceme dendrobium</name>
    <name type="synonym">Orchid</name>
    <dbReference type="NCBI Taxonomy" id="117978"/>
    <lineage>
        <taxon>Eukaryota</taxon>
        <taxon>Viridiplantae</taxon>
        <taxon>Streptophyta</taxon>
        <taxon>Embryophyta</taxon>
        <taxon>Tracheophyta</taxon>
        <taxon>Spermatophyta</taxon>
        <taxon>Magnoliopsida</taxon>
        <taxon>Liliopsida</taxon>
        <taxon>Asparagales</taxon>
        <taxon>Orchidaceae</taxon>
        <taxon>Epidendroideae</taxon>
        <taxon>Malaxideae</taxon>
        <taxon>Dendrobiinae</taxon>
        <taxon>Dendrobium</taxon>
    </lineage>
</organism>